<evidence type="ECO:0000313" key="5">
    <source>
        <dbReference type="Proteomes" id="UP001285908"/>
    </source>
</evidence>
<feature type="signal peptide" evidence="2">
    <location>
        <begin position="1"/>
        <end position="19"/>
    </location>
</feature>
<feature type="chain" id="PRO_5042564823" description="DUF7707 domain-containing protein" evidence="2">
    <location>
        <begin position="20"/>
        <end position="173"/>
    </location>
</feature>
<dbReference type="Pfam" id="PF24808">
    <property type="entry name" value="DUF7707"/>
    <property type="match status" value="1"/>
</dbReference>
<dbReference type="PANTHER" id="PTHR38118:SF2">
    <property type="entry name" value="CDP-ALCOHOL PHOSPHATIDYLTRANSFERASE PROTEIN"/>
    <property type="match status" value="1"/>
</dbReference>
<dbReference type="EMBL" id="JAULSX010000012">
    <property type="protein sequence ID" value="KAK3484935.1"/>
    <property type="molecule type" value="Genomic_DNA"/>
</dbReference>
<organism evidence="4 5">
    <name type="scientific">Neurospora hispaniola</name>
    <dbReference type="NCBI Taxonomy" id="588809"/>
    <lineage>
        <taxon>Eukaryota</taxon>
        <taxon>Fungi</taxon>
        <taxon>Dikarya</taxon>
        <taxon>Ascomycota</taxon>
        <taxon>Pezizomycotina</taxon>
        <taxon>Sordariomycetes</taxon>
        <taxon>Sordariomycetidae</taxon>
        <taxon>Sordariales</taxon>
        <taxon>Sordariaceae</taxon>
        <taxon>Neurospora</taxon>
    </lineage>
</organism>
<dbReference type="PANTHER" id="PTHR38118">
    <property type="entry name" value="ANCHORED CELL WALL PROTEIN 11-RELATED"/>
    <property type="match status" value="1"/>
</dbReference>
<evidence type="ECO:0000259" key="3">
    <source>
        <dbReference type="Pfam" id="PF24808"/>
    </source>
</evidence>
<dbReference type="InterPro" id="IPR056124">
    <property type="entry name" value="DUF7707"/>
</dbReference>
<feature type="domain" description="DUF7707" evidence="3">
    <location>
        <begin position="27"/>
        <end position="131"/>
    </location>
</feature>
<evidence type="ECO:0000256" key="2">
    <source>
        <dbReference type="SAM" id="SignalP"/>
    </source>
</evidence>
<protein>
    <recommendedName>
        <fullName evidence="3">DUF7707 domain-containing protein</fullName>
    </recommendedName>
</protein>
<keyword evidence="5" id="KW-1185">Reference proteome</keyword>
<gene>
    <name evidence="4" type="ORF">B0T23DRAFT_400195</name>
</gene>
<dbReference type="AlphaFoldDB" id="A0AAJ0MLM4"/>
<dbReference type="GeneID" id="87876093"/>
<reference evidence="4 5" key="1">
    <citation type="journal article" date="2023" name="Mol. Phylogenet. Evol.">
        <title>Genome-scale phylogeny and comparative genomics of the fungal order Sordariales.</title>
        <authorList>
            <person name="Hensen N."/>
            <person name="Bonometti L."/>
            <person name="Westerberg I."/>
            <person name="Brannstrom I.O."/>
            <person name="Guillou S."/>
            <person name="Cros-Aarteil S."/>
            <person name="Calhoun S."/>
            <person name="Haridas S."/>
            <person name="Kuo A."/>
            <person name="Mondo S."/>
            <person name="Pangilinan J."/>
            <person name="Riley R."/>
            <person name="LaButti K."/>
            <person name="Andreopoulos B."/>
            <person name="Lipzen A."/>
            <person name="Chen C."/>
            <person name="Yan M."/>
            <person name="Daum C."/>
            <person name="Ng V."/>
            <person name="Clum A."/>
            <person name="Steindorff A."/>
            <person name="Ohm R.A."/>
            <person name="Martin F."/>
            <person name="Silar P."/>
            <person name="Natvig D.O."/>
            <person name="Lalanne C."/>
            <person name="Gautier V."/>
            <person name="Ament-Velasquez S.L."/>
            <person name="Kruys A."/>
            <person name="Hutchinson M.I."/>
            <person name="Powell A.J."/>
            <person name="Barry K."/>
            <person name="Miller A.N."/>
            <person name="Grigoriev I.V."/>
            <person name="Debuchy R."/>
            <person name="Gladieux P."/>
            <person name="Hiltunen Thoren M."/>
            <person name="Johannesson H."/>
        </authorList>
    </citation>
    <scope>NUCLEOTIDE SEQUENCE [LARGE SCALE GENOMIC DNA]</scope>
    <source>
        <strain evidence="4 5">FGSC 10403</strain>
    </source>
</reference>
<proteinExistence type="predicted"/>
<evidence type="ECO:0000313" key="4">
    <source>
        <dbReference type="EMBL" id="KAK3484935.1"/>
    </source>
</evidence>
<feature type="region of interest" description="Disordered" evidence="1">
    <location>
        <begin position="151"/>
        <end position="173"/>
    </location>
</feature>
<evidence type="ECO:0000256" key="1">
    <source>
        <dbReference type="SAM" id="MobiDB-lite"/>
    </source>
</evidence>
<sequence>MFPLLSLLPLLLLPLCVQSDDFSPTLPVSAVPDAQKSDWCDSHSSTCRSICGTGMPGTDLLGVRINVCSYKTLQYECICNKDNLRPKMELFHYSVPGLMCEAAWKMCRKTNKGDEKMVGECDDKIRKKCGHMITKDQETKSDRLYRFFKPIKGGGGKAGGKRRRGIDSERGEY</sequence>
<dbReference type="Proteomes" id="UP001285908">
    <property type="component" value="Unassembled WGS sequence"/>
</dbReference>
<accession>A0AAJ0MLM4</accession>
<name>A0AAJ0MLM4_9PEZI</name>
<comment type="caution">
    <text evidence="4">The sequence shown here is derived from an EMBL/GenBank/DDBJ whole genome shotgun (WGS) entry which is preliminary data.</text>
</comment>
<dbReference type="RefSeq" id="XP_062687961.1">
    <property type="nucleotide sequence ID" value="XM_062838471.1"/>
</dbReference>
<keyword evidence="2" id="KW-0732">Signal</keyword>